<dbReference type="InterPro" id="IPR001279">
    <property type="entry name" value="Metallo-B-lactamas"/>
</dbReference>
<dbReference type="Gene3D" id="3.60.15.10">
    <property type="entry name" value="Ribonuclease Z/Hydroxyacylglutathione hydrolase-like"/>
    <property type="match status" value="1"/>
</dbReference>
<feature type="domain" description="Metallo-beta-lactamase" evidence="2">
    <location>
        <begin position="20"/>
        <end position="252"/>
    </location>
</feature>
<accession>A7VW69</accession>
<comment type="caution">
    <text evidence="4">The sequence shown here is derived from an EMBL/GenBank/DDBJ whole genome shotgun (WGS) entry which is preliminary data.</text>
</comment>
<sequence>MLKGGFSMKLTFLGAAHEVTGSCYLLEACGKTILIDCGMEQGPDEYENQEIPVSPSSIDWVLLTHAHIDHSGRLPLLYAHGFRGKIFATGATCDLCDIMLRDSAHIQMFEAEWRNRKAKRAGGEPYIPLYNMEDAAGAISCFVSCRYGEAFSPSDGIQVRFADAGHLLGSASIELQLTERNVTKTLVFSGDIGNKNQPLLRDPQYFRSADYVVMESTYGDRSHGERPDYVKELSEIIQTTFDRGGNVVIPSFAVGRTQELLYFLRQIKTDGLISGHDGFEVYVDSPLAVESTEIFQDNRRDYFDQEALELLNRGINPIQFPGLRVSLTSEESKAINEDQRCKVILSASGMCEAGRIKHHLKHNLWRPECTVLFVGYQGAGTLGRALVEGASKVRLFGEEIEVRAQIRRLAGVSGHADNNGLLEWISHFDPRPQRVFVTHGDDSVCDLFAGRLREELHLDSFAPYPGAQFDLAGNQLLYEGSRQKIHKDRASKPKGSPVYLRLLSAGRRLMELIQRSQGRANKDMAKLTDQLNAMCDKWE</sequence>
<evidence type="ECO:0000259" key="3">
    <source>
        <dbReference type="SMART" id="SM01027"/>
    </source>
</evidence>
<dbReference type="AlphaFoldDB" id="A7VW69"/>
<dbReference type="CDD" id="cd16295">
    <property type="entry name" value="TTHA0252-CPSF-like_MBL-fold"/>
    <property type="match status" value="1"/>
</dbReference>
<dbReference type="InterPro" id="IPR022712">
    <property type="entry name" value="Beta_Casp"/>
</dbReference>
<evidence type="ECO:0000313" key="4">
    <source>
        <dbReference type="EMBL" id="EDO60016.1"/>
    </source>
</evidence>
<dbReference type="PANTHER" id="PTHR11203">
    <property type="entry name" value="CLEAVAGE AND POLYADENYLATION SPECIFICITY FACTOR FAMILY MEMBER"/>
    <property type="match status" value="1"/>
</dbReference>
<evidence type="ECO:0000313" key="5">
    <source>
        <dbReference type="Proteomes" id="UP000003490"/>
    </source>
</evidence>
<dbReference type="SMART" id="SM01027">
    <property type="entry name" value="Beta-Casp"/>
    <property type="match status" value="1"/>
</dbReference>
<organism evidence="4 5">
    <name type="scientific">[Clostridium] leptum DSM 753</name>
    <dbReference type="NCBI Taxonomy" id="428125"/>
    <lineage>
        <taxon>Bacteria</taxon>
        <taxon>Bacillati</taxon>
        <taxon>Bacillota</taxon>
        <taxon>Clostridia</taxon>
        <taxon>Eubacteriales</taxon>
        <taxon>Oscillospiraceae</taxon>
        <taxon>Oscillospiraceae incertae sedis</taxon>
    </lineage>
</organism>
<dbReference type="GO" id="GO:0016787">
    <property type="term" value="F:hydrolase activity"/>
    <property type="evidence" value="ECO:0007669"/>
    <property type="project" value="UniProtKB-KW"/>
</dbReference>
<feature type="domain" description="Beta-Casp" evidence="3">
    <location>
        <begin position="257"/>
        <end position="386"/>
    </location>
</feature>
<proteinExistence type="predicted"/>
<evidence type="ECO:0000256" key="1">
    <source>
        <dbReference type="ARBA" id="ARBA00022801"/>
    </source>
</evidence>
<reference evidence="4 5" key="2">
    <citation type="submission" date="2007-08" db="EMBL/GenBank/DDBJ databases">
        <authorList>
            <person name="Fulton L."/>
            <person name="Clifton S."/>
            <person name="Fulton B."/>
            <person name="Xu J."/>
            <person name="Minx P."/>
            <person name="Pepin K.H."/>
            <person name="Johnson M."/>
            <person name="Thiruvilangam P."/>
            <person name="Bhonagiri V."/>
            <person name="Nash W.E."/>
            <person name="Wang C."/>
            <person name="Mardis E.R."/>
            <person name="Wilson R.K."/>
        </authorList>
    </citation>
    <scope>NUCLEOTIDE SEQUENCE [LARGE SCALE GENOMIC DNA]</scope>
    <source>
        <strain evidence="4 5">DSM 753</strain>
    </source>
</reference>
<dbReference type="Pfam" id="PF00753">
    <property type="entry name" value="Lactamase_B"/>
    <property type="match status" value="1"/>
</dbReference>
<dbReference type="GO" id="GO:0004521">
    <property type="term" value="F:RNA endonuclease activity"/>
    <property type="evidence" value="ECO:0007669"/>
    <property type="project" value="TreeGrafter"/>
</dbReference>
<dbReference type="Pfam" id="PF07521">
    <property type="entry name" value="RMMBL"/>
    <property type="match status" value="1"/>
</dbReference>
<dbReference type="InterPro" id="IPR011108">
    <property type="entry name" value="RMMBL"/>
</dbReference>
<dbReference type="SMART" id="SM00849">
    <property type="entry name" value="Lactamase_B"/>
    <property type="match status" value="1"/>
</dbReference>
<dbReference type="HOGENOM" id="CLU_009673_5_2_9"/>
<dbReference type="Gene3D" id="3.40.50.10890">
    <property type="match status" value="1"/>
</dbReference>
<name>A7VW69_9FIRM</name>
<protein>
    <submittedName>
        <fullName evidence="4">Metallo-beta-lactamase domain protein</fullName>
    </submittedName>
</protein>
<dbReference type="eggNOG" id="COG1236">
    <property type="taxonomic scope" value="Bacteria"/>
</dbReference>
<keyword evidence="1" id="KW-0378">Hydrolase</keyword>
<dbReference type="InterPro" id="IPR050698">
    <property type="entry name" value="MBL"/>
</dbReference>
<reference evidence="4 5" key="1">
    <citation type="submission" date="2007-08" db="EMBL/GenBank/DDBJ databases">
        <title>Draft genome sequence of Clostridium leptum (DSM 753).</title>
        <authorList>
            <person name="Sudarsanam P."/>
            <person name="Ley R."/>
            <person name="Guruge J."/>
            <person name="Turnbaugh P.J."/>
            <person name="Mahowald M."/>
            <person name="Liep D."/>
            <person name="Gordon J."/>
        </authorList>
    </citation>
    <scope>NUCLEOTIDE SEQUENCE [LARGE SCALE GENOMIC DNA]</scope>
    <source>
        <strain evidence="4 5">DSM 753</strain>
    </source>
</reference>
<dbReference type="Pfam" id="PF10996">
    <property type="entry name" value="Beta-Casp"/>
    <property type="match status" value="1"/>
</dbReference>
<dbReference type="Proteomes" id="UP000003490">
    <property type="component" value="Unassembled WGS sequence"/>
</dbReference>
<dbReference type="SUPFAM" id="SSF56281">
    <property type="entry name" value="Metallo-hydrolase/oxidoreductase"/>
    <property type="match status" value="1"/>
</dbReference>
<dbReference type="EMBL" id="ABCB02000020">
    <property type="protein sequence ID" value="EDO60016.1"/>
    <property type="molecule type" value="Genomic_DNA"/>
</dbReference>
<evidence type="ECO:0000259" key="2">
    <source>
        <dbReference type="SMART" id="SM00849"/>
    </source>
</evidence>
<gene>
    <name evidence="4" type="ORF">CLOLEP_02833</name>
</gene>
<dbReference type="InterPro" id="IPR036866">
    <property type="entry name" value="RibonucZ/Hydroxyglut_hydro"/>
</dbReference>
<dbReference type="PANTHER" id="PTHR11203:SF37">
    <property type="entry name" value="INTEGRATOR COMPLEX SUBUNIT 11"/>
    <property type="match status" value="1"/>
</dbReference>